<reference evidence="1" key="1">
    <citation type="submission" date="2022-08" db="EMBL/GenBank/DDBJ databases">
        <authorList>
            <person name="Kallberg Y."/>
            <person name="Tangrot J."/>
            <person name="Rosling A."/>
        </authorList>
    </citation>
    <scope>NUCLEOTIDE SEQUENCE</scope>
    <source>
        <strain evidence="1">Wild A</strain>
    </source>
</reference>
<evidence type="ECO:0000313" key="2">
    <source>
        <dbReference type="Proteomes" id="UP001153678"/>
    </source>
</evidence>
<accession>A0A9W4SYF3</accession>
<proteinExistence type="predicted"/>
<protein>
    <submittedName>
        <fullName evidence="1">8403_t:CDS:1</fullName>
    </submittedName>
</protein>
<dbReference type="AlphaFoldDB" id="A0A9W4SYF3"/>
<dbReference type="InterPro" id="IPR036388">
    <property type="entry name" value="WH-like_DNA-bd_sf"/>
</dbReference>
<name>A0A9W4SYF3_9GLOM</name>
<comment type="caution">
    <text evidence="1">The sequence shown here is derived from an EMBL/GenBank/DDBJ whole genome shotgun (WGS) entry which is preliminary data.</text>
</comment>
<gene>
    <name evidence="1" type="ORF">FWILDA_LOCUS12314</name>
</gene>
<dbReference type="Proteomes" id="UP001153678">
    <property type="component" value="Unassembled WGS sequence"/>
</dbReference>
<dbReference type="EMBL" id="CAMKVN010003917">
    <property type="protein sequence ID" value="CAI2185913.1"/>
    <property type="molecule type" value="Genomic_DNA"/>
</dbReference>
<dbReference type="OrthoDB" id="2400715at2759"/>
<keyword evidence="2" id="KW-1185">Reference proteome</keyword>
<organism evidence="1 2">
    <name type="scientific">Funneliformis geosporum</name>
    <dbReference type="NCBI Taxonomy" id="1117311"/>
    <lineage>
        <taxon>Eukaryota</taxon>
        <taxon>Fungi</taxon>
        <taxon>Fungi incertae sedis</taxon>
        <taxon>Mucoromycota</taxon>
        <taxon>Glomeromycotina</taxon>
        <taxon>Glomeromycetes</taxon>
        <taxon>Glomerales</taxon>
        <taxon>Glomeraceae</taxon>
        <taxon>Funneliformis</taxon>
    </lineage>
</organism>
<evidence type="ECO:0000313" key="1">
    <source>
        <dbReference type="EMBL" id="CAI2185913.1"/>
    </source>
</evidence>
<sequence>MSSTTNLAVSSIARRSKPPICEKCDNCIKRIANKPKLFDGKEKIMKLLEAIEFLTQKEQQISPDDIVDIFRGGKTVKIKQKNWDTLHLSEGSIGLSSSIIVIGIIFDVQVNVNMQI</sequence>
<dbReference type="Gene3D" id="1.10.10.10">
    <property type="entry name" value="Winged helix-like DNA-binding domain superfamily/Winged helix DNA-binding domain"/>
    <property type="match status" value="1"/>
</dbReference>